<dbReference type="PROSITE" id="PS52016">
    <property type="entry name" value="TONB_DEPENDENT_REC_3"/>
    <property type="match status" value="1"/>
</dbReference>
<feature type="domain" description="TonB-dependent receptor-like beta-barrel" evidence="14">
    <location>
        <begin position="402"/>
        <end position="946"/>
    </location>
</feature>
<comment type="similarity">
    <text evidence="11 12">Belongs to the TonB-dependent receptor family.</text>
</comment>
<dbReference type="InterPro" id="IPR012910">
    <property type="entry name" value="Plug_dom"/>
</dbReference>
<evidence type="ECO:0000256" key="2">
    <source>
        <dbReference type="ARBA" id="ARBA00022448"/>
    </source>
</evidence>
<evidence type="ECO:0000256" key="5">
    <source>
        <dbReference type="ARBA" id="ARBA00022692"/>
    </source>
</evidence>
<keyword evidence="4" id="KW-0410">Iron transport</keyword>
<evidence type="ECO:0000256" key="9">
    <source>
        <dbReference type="ARBA" id="ARBA00023136"/>
    </source>
</evidence>
<evidence type="ECO:0000259" key="15">
    <source>
        <dbReference type="Pfam" id="PF07715"/>
    </source>
</evidence>
<dbReference type="InterPro" id="IPR039426">
    <property type="entry name" value="TonB-dep_rcpt-like"/>
</dbReference>
<evidence type="ECO:0000256" key="1">
    <source>
        <dbReference type="ARBA" id="ARBA00004571"/>
    </source>
</evidence>
<dbReference type="GO" id="GO:0006826">
    <property type="term" value="P:iron ion transport"/>
    <property type="evidence" value="ECO:0007669"/>
    <property type="project" value="UniProtKB-KW"/>
</dbReference>
<keyword evidence="13" id="KW-0732">Signal</keyword>
<dbReference type="InterPro" id="IPR036942">
    <property type="entry name" value="Beta-barrel_TonB_sf"/>
</dbReference>
<name>D6PE02_9BACT</name>
<dbReference type="GO" id="GO:0009279">
    <property type="term" value="C:cell outer membrane"/>
    <property type="evidence" value="ECO:0007669"/>
    <property type="project" value="UniProtKB-SubCell"/>
</dbReference>
<evidence type="ECO:0000256" key="13">
    <source>
        <dbReference type="SAM" id="SignalP"/>
    </source>
</evidence>
<dbReference type="Pfam" id="PF00593">
    <property type="entry name" value="TonB_dep_Rec_b-barrel"/>
    <property type="match status" value="1"/>
</dbReference>
<evidence type="ECO:0000256" key="10">
    <source>
        <dbReference type="ARBA" id="ARBA00023237"/>
    </source>
</evidence>
<keyword evidence="3 11" id="KW-1134">Transmembrane beta strand</keyword>
<keyword evidence="9 11" id="KW-0472">Membrane</keyword>
<evidence type="ECO:0000256" key="7">
    <source>
        <dbReference type="ARBA" id="ARBA00023065"/>
    </source>
</evidence>
<evidence type="ECO:0000256" key="6">
    <source>
        <dbReference type="ARBA" id="ARBA00023004"/>
    </source>
</evidence>
<organism evidence="16">
    <name type="scientific">uncultured marine bacterium MedDCM-OCT-S09-C199</name>
    <dbReference type="NCBI Taxonomy" id="743077"/>
    <lineage>
        <taxon>Bacteria</taxon>
        <taxon>environmental samples</taxon>
    </lineage>
</organism>
<dbReference type="Pfam" id="PF07715">
    <property type="entry name" value="Plug"/>
    <property type="match status" value="1"/>
</dbReference>
<proteinExistence type="inferred from homology"/>
<keyword evidence="10 11" id="KW-0998">Cell outer membrane</keyword>
<keyword evidence="7" id="KW-0406">Ion transport</keyword>
<evidence type="ECO:0000256" key="12">
    <source>
        <dbReference type="RuleBase" id="RU003357"/>
    </source>
</evidence>
<dbReference type="PANTHER" id="PTHR32552:SF81">
    <property type="entry name" value="TONB-DEPENDENT OUTER MEMBRANE RECEPTOR"/>
    <property type="match status" value="1"/>
</dbReference>
<evidence type="ECO:0000256" key="8">
    <source>
        <dbReference type="ARBA" id="ARBA00023077"/>
    </source>
</evidence>
<dbReference type="AlphaFoldDB" id="D6PE02"/>
<dbReference type="InterPro" id="IPR000531">
    <property type="entry name" value="Beta-barrel_TonB"/>
</dbReference>
<feature type="chain" id="PRO_5003087291" evidence="13">
    <location>
        <begin position="29"/>
        <end position="987"/>
    </location>
</feature>
<dbReference type="PANTHER" id="PTHR32552">
    <property type="entry name" value="FERRICHROME IRON RECEPTOR-RELATED"/>
    <property type="match status" value="1"/>
</dbReference>
<evidence type="ECO:0000256" key="11">
    <source>
        <dbReference type="PROSITE-ProRule" id="PRU01360"/>
    </source>
</evidence>
<comment type="subcellular location">
    <subcellularLocation>
        <location evidence="1 11">Cell outer membrane</location>
        <topology evidence="1 11">Multi-pass membrane protein</topology>
    </subcellularLocation>
</comment>
<reference evidence="16" key="1">
    <citation type="journal article" date="2010" name="ISME J.">
        <title>Metagenome of the Mediterranean deep chlorophyll maximum studied by direct and fosmid library 454 pyrosequencing.</title>
        <authorList>
            <person name="Ghai R."/>
            <person name="Martin-Cuadrado A.B."/>
            <person name="Molto A.G."/>
            <person name="Heredia I.G."/>
            <person name="Cabrera R."/>
            <person name="Martin J."/>
            <person name="Verdu M."/>
            <person name="Deschamps P."/>
            <person name="Moreira D."/>
            <person name="Lopez-Garcia P."/>
            <person name="Mira A."/>
            <person name="Rodriguez-Valera F."/>
        </authorList>
    </citation>
    <scope>NUCLEOTIDE SEQUENCE</scope>
</reference>
<sequence>MRKALLFKTGFATSLSFLVLLGTASVQAEGRQIEEVIVTAERQEASVQDTSISITALTGEFMEDFGIRNQEDFQNMVPATTIQPYDATVRGVGRNFRALGGDPGVATYINEVYSEDLLTGTAQTFWDVERVEVLRGPQGTLYGRNAVGGAINILYKEPTDVFEGAFKTIHGNFGTEEYYGAFSGPLVDDTLLGRINFAWRDRDGVVDELGTGEDLDGLGTENIAAMLTWTASDSLTFKLRQNWMDIERSFGGGNGGGLVVLNEEGYSSRTTDALVPGYRMIDRDNTDPANRLQRSWFDSGAEIFMLTNPLTGDTQEAQRVRPGVDFSDANGFQNAAASLDGFNQTSAASAATYNACVFPGEIDGGDLCAATNGLNIELFDQQGTQLSAEWDASDSMSIKYIFGFNQLSYQRITDDDNTASPFLDRQFYVNHEADYTSHELQTFWDINDSVSLTSGIFFYDATINQRGDFYSSVNEARLLNAYDDQTSLSAAGATAAVSPVDRENPTDVEAAQIAALTGLNASTFAFQGRPAATLFSAKNLCSGDEPPAGCVNSGTVVYTSAWFGDNGTNPNLNVINGPDTLASDLLYTTTTEREAFAAYSQGVWDINEEFTLTVGLRYASDEVIAEENLWRYSETGGDSFLARYGGLAAVNQINGGFELNDDGSLKVDDNGDRIPTPLVTNGGIPYALSVHRGHQRKDTEFTGRINLDWDVSDEILLYLSATSGHRSGGYNLVFFSATPTYDPEELIAYELGYKTQFLDDTLQLNGSFYYYDYENIHTTATERSNVTGSYTTSVVLAPGAEVFGIESELLWLMTDQLTFGGNFSYTPSEYTEDLLIVDPTNPRSPVSVYGDLARGDGTAALAKNIKGNQILQVPELKLTAWTTYNIPLAGGSRVDLNTLYSWIDEVYYSPFQSEQEKADAYGRLDLRATWTNAEQNLVVAAYVNNVLDDVGVLQVLRQGESEFFRHNAGITLPRMLGIELTYKLGAY</sequence>
<feature type="domain" description="TonB-dependent receptor plug" evidence="15">
    <location>
        <begin position="47"/>
        <end position="150"/>
    </location>
</feature>
<dbReference type="SUPFAM" id="SSF56935">
    <property type="entry name" value="Porins"/>
    <property type="match status" value="1"/>
</dbReference>
<evidence type="ECO:0000256" key="4">
    <source>
        <dbReference type="ARBA" id="ARBA00022496"/>
    </source>
</evidence>
<keyword evidence="8 12" id="KW-0798">TonB box</keyword>
<keyword evidence="16" id="KW-0675">Receptor</keyword>
<accession>D6PE02</accession>
<keyword evidence="5 11" id="KW-0812">Transmembrane</keyword>
<dbReference type="EMBL" id="GU943006">
    <property type="protein sequence ID" value="ADD93953.1"/>
    <property type="molecule type" value="Genomic_DNA"/>
</dbReference>
<evidence type="ECO:0000259" key="14">
    <source>
        <dbReference type="Pfam" id="PF00593"/>
    </source>
</evidence>
<evidence type="ECO:0000256" key="3">
    <source>
        <dbReference type="ARBA" id="ARBA00022452"/>
    </source>
</evidence>
<keyword evidence="2 11" id="KW-0813">Transport</keyword>
<keyword evidence="6" id="KW-0408">Iron</keyword>
<feature type="signal peptide" evidence="13">
    <location>
        <begin position="1"/>
        <end position="28"/>
    </location>
</feature>
<evidence type="ECO:0000313" key="16">
    <source>
        <dbReference type="EMBL" id="ADD93953.1"/>
    </source>
</evidence>
<protein>
    <submittedName>
        <fullName evidence="16">TonB dependent receptor</fullName>
    </submittedName>
</protein>
<dbReference type="Gene3D" id="2.40.170.20">
    <property type="entry name" value="TonB-dependent receptor, beta-barrel domain"/>
    <property type="match status" value="2"/>
</dbReference>